<dbReference type="PANTHER" id="PTHR24421:SF10">
    <property type="entry name" value="NITRATE_NITRITE SENSOR PROTEIN NARQ"/>
    <property type="match status" value="1"/>
</dbReference>
<dbReference type="SUPFAM" id="SSF55874">
    <property type="entry name" value="ATPase domain of HSP90 chaperone/DNA topoisomerase II/histidine kinase"/>
    <property type="match status" value="1"/>
</dbReference>
<dbReference type="GO" id="GO:0005524">
    <property type="term" value="F:ATP binding"/>
    <property type="evidence" value="ECO:0007669"/>
    <property type="project" value="UniProtKB-KW"/>
</dbReference>
<keyword evidence="9" id="KW-1133">Transmembrane helix</keyword>
<feature type="domain" description="Histidine kinase/HSP90-like ATPase" evidence="10">
    <location>
        <begin position="477"/>
        <end position="565"/>
    </location>
</feature>
<evidence type="ECO:0000256" key="5">
    <source>
        <dbReference type="ARBA" id="ARBA00022741"/>
    </source>
</evidence>
<organism evidence="11 12">
    <name type="scientific">Knoellia subterranea KCTC 19937</name>
    <dbReference type="NCBI Taxonomy" id="1385521"/>
    <lineage>
        <taxon>Bacteria</taxon>
        <taxon>Bacillati</taxon>
        <taxon>Actinomycetota</taxon>
        <taxon>Actinomycetes</taxon>
        <taxon>Micrococcales</taxon>
        <taxon>Intrasporangiaceae</taxon>
        <taxon>Knoellia</taxon>
    </lineage>
</organism>
<evidence type="ECO:0000313" key="12">
    <source>
        <dbReference type="Proteomes" id="UP000030011"/>
    </source>
</evidence>
<dbReference type="CDD" id="cd16917">
    <property type="entry name" value="HATPase_UhpB-NarQ-NarX-like"/>
    <property type="match status" value="1"/>
</dbReference>
<dbReference type="EMBL" id="AVPK01000006">
    <property type="protein sequence ID" value="KGN37319.1"/>
    <property type="molecule type" value="Genomic_DNA"/>
</dbReference>
<dbReference type="GO" id="GO:0046983">
    <property type="term" value="F:protein dimerization activity"/>
    <property type="evidence" value="ECO:0007669"/>
    <property type="project" value="InterPro"/>
</dbReference>
<evidence type="ECO:0000256" key="4">
    <source>
        <dbReference type="ARBA" id="ARBA00022679"/>
    </source>
</evidence>
<feature type="transmembrane region" description="Helical" evidence="9">
    <location>
        <begin position="38"/>
        <end position="68"/>
    </location>
</feature>
<dbReference type="GO" id="GO:0000155">
    <property type="term" value="F:phosphorelay sensor kinase activity"/>
    <property type="evidence" value="ECO:0007669"/>
    <property type="project" value="InterPro"/>
</dbReference>
<dbReference type="Gene3D" id="1.20.5.1930">
    <property type="match status" value="1"/>
</dbReference>
<reference evidence="11 12" key="1">
    <citation type="submission" date="2013-08" db="EMBL/GenBank/DDBJ databases">
        <title>The genome sequence of Knoellia subterranea.</title>
        <authorList>
            <person name="Zhu W."/>
            <person name="Wang G."/>
        </authorList>
    </citation>
    <scope>NUCLEOTIDE SEQUENCE [LARGE SCALE GENOMIC DNA]</scope>
    <source>
        <strain evidence="11 12">KCTC 19937</strain>
    </source>
</reference>
<keyword evidence="9" id="KW-0812">Transmembrane</keyword>
<keyword evidence="9" id="KW-0472">Membrane</keyword>
<keyword evidence="12" id="KW-1185">Reference proteome</keyword>
<evidence type="ECO:0000256" key="9">
    <source>
        <dbReference type="SAM" id="Phobius"/>
    </source>
</evidence>
<feature type="transmembrane region" description="Helical" evidence="9">
    <location>
        <begin position="136"/>
        <end position="159"/>
    </location>
</feature>
<feature type="transmembrane region" description="Helical" evidence="9">
    <location>
        <begin position="80"/>
        <end position="101"/>
    </location>
</feature>
<dbReference type="RefSeq" id="WP_035905523.1">
    <property type="nucleotide sequence ID" value="NZ_AVPK01000006.1"/>
</dbReference>
<evidence type="ECO:0000256" key="3">
    <source>
        <dbReference type="ARBA" id="ARBA00022553"/>
    </source>
</evidence>
<evidence type="ECO:0000259" key="10">
    <source>
        <dbReference type="SMART" id="SM00387"/>
    </source>
</evidence>
<dbReference type="InterPro" id="IPR036890">
    <property type="entry name" value="HATPase_C_sf"/>
</dbReference>
<evidence type="ECO:0000256" key="6">
    <source>
        <dbReference type="ARBA" id="ARBA00022777"/>
    </source>
</evidence>
<dbReference type="Pfam" id="PF07730">
    <property type="entry name" value="HisKA_3"/>
    <property type="match status" value="1"/>
</dbReference>
<evidence type="ECO:0000256" key="8">
    <source>
        <dbReference type="ARBA" id="ARBA00023012"/>
    </source>
</evidence>
<feature type="transmembrane region" description="Helical" evidence="9">
    <location>
        <begin position="12"/>
        <end position="32"/>
    </location>
</feature>
<feature type="transmembrane region" description="Helical" evidence="9">
    <location>
        <begin position="171"/>
        <end position="190"/>
    </location>
</feature>
<dbReference type="Gene3D" id="3.30.565.10">
    <property type="entry name" value="Histidine kinase-like ATPase, C-terminal domain"/>
    <property type="match status" value="1"/>
</dbReference>
<keyword evidence="6" id="KW-0418">Kinase</keyword>
<dbReference type="SMART" id="SM00387">
    <property type="entry name" value="HATPase_c"/>
    <property type="match status" value="1"/>
</dbReference>
<dbReference type="Pfam" id="PF02518">
    <property type="entry name" value="HATPase_c"/>
    <property type="match status" value="1"/>
</dbReference>
<keyword evidence="7" id="KW-0067">ATP-binding</keyword>
<dbReference type="InterPro" id="IPR050482">
    <property type="entry name" value="Sensor_HK_TwoCompSys"/>
</dbReference>
<sequence>MTHDGLVRTSEIAVTVVVLVLAVLLLGSLRRVQRGRRWLVVLACLLLYAAIVVPGAAALWFTAFPLLVGVYPDGVMTPRWLWLPVGALAVAAVGDLATGGAWSESPWWALVVNGQLLLLLAQVHRYRRRSSTEERAAVRWVILGTLLTTASFAATQAAYGSIGDGSTGSVVAAQLAVLPLLVAVAVGVLAPRALDVDEFLRATVVSLGTVAALTVVMLALPAPTWVRLVVVAAIAAPLALGMRHVGDWLLYRGRPDPERAVTRMLSALNTLPGQHDTPGTVLQAFTGSLFLDRGRISGSWFEPVGLGPEAPSASESERFAVDYRGEVLAVLELPPRRGESTLTRRDRRVVDRLLAQAAPALDAARTVVALRESRARTVAAREEERRRIRRELHDDLGPTLSGIALSAAALATRIGDPDASQLHRELRMAVDQSRELAYGLRPPVLDDHGLVSALHDRIGGPDVRIDAPEDLDLPASVDLAALRIIQEAVTNARKHGAAPIDIRLRLRDGHLKLRVSDAGPGLPADVRAGIGMLSITERTDEVGGTARYDRAAHGCHLLVDLPVEAS</sequence>
<name>A0A0A0JKM1_9MICO</name>
<comment type="caution">
    <text evidence="11">The sequence shown here is derived from an EMBL/GenBank/DDBJ whole genome shotgun (WGS) entry which is preliminary data.</text>
</comment>
<evidence type="ECO:0000256" key="7">
    <source>
        <dbReference type="ARBA" id="ARBA00022840"/>
    </source>
</evidence>
<accession>A0A0A0JKM1</accession>
<dbReference type="OrthoDB" id="227596at2"/>
<dbReference type="InterPro" id="IPR011712">
    <property type="entry name" value="Sig_transdc_His_kin_sub3_dim/P"/>
</dbReference>
<protein>
    <recommendedName>
        <fullName evidence="2">histidine kinase</fullName>
        <ecNumber evidence="2">2.7.13.3</ecNumber>
    </recommendedName>
</protein>
<evidence type="ECO:0000256" key="1">
    <source>
        <dbReference type="ARBA" id="ARBA00000085"/>
    </source>
</evidence>
<dbReference type="GO" id="GO:0016020">
    <property type="term" value="C:membrane"/>
    <property type="evidence" value="ECO:0007669"/>
    <property type="project" value="InterPro"/>
</dbReference>
<comment type="catalytic activity">
    <reaction evidence="1">
        <text>ATP + protein L-histidine = ADP + protein N-phospho-L-histidine.</text>
        <dbReference type="EC" id="2.7.13.3"/>
    </reaction>
</comment>
<keyword evidence="3" id="KW-0597">Phosphoprotein</keyword>
<gene>
    <name evidence="11" type="ORF">N803_15725</name>
</gene>
<evidence type="ECO:0000313" key="11">
    <source>
        <dbReference type="EMBL" id="KGN37319.1"/>
    </source>
</evidence>
<dbReference type="eggNOG" id="COG4585">
    <property type="taxonomic scope" value="Bacteria"/>
</dbReference>
<keyword evidence="8" id="KW-0902">Two-component regulatory system</keyword>
<dbReference type="PANTHER" id="PTHR24421">
    <property type="entry name" value="NITRATE/NITRITE SENSOR PROTEIN NARX-RELATED"/>
    <property type="match status" value="1"/>
</dbReference>
<proteinExistence type="predicted"/>
<keyword evidence="4" id="KW-0808">Transferase</keyword>
<evidence type="ECO:0000256" key="2">
    <source>
        <dbReference type="ARBA" id="ARBA00012438"/>
    </source>
</evidence>
<feature type="transmembrane region" description="Helical" evidence="9">
    <location>
        <begin position="199"/>
        <end position="219"/>
    </location>
</feature>
<keyword evidence="5" id="KW-0547">Nucleotide-binding</keyword>
<dbReference type="STRING" id="1385521.N803_15725"/>
<dbReference type="AlphaFoldDB" id="A0A0A0JKM1"/>
<dbReference type="EC" id="2.7.13.3" evidence="2"/>
<dbReference type="Proteomes" id="UP000030011">
    <property type="component" value="Unassembled WGS sequence"/>
</dbReference>
<dbReference type="InterPro" id="IPR003594">
    <property type="entry name" value="HATPase_dom"/>
</dbReference>